<comment type="caution">
    <text evidence="6">The sequence shown here is derived from an EMBL/GenBank/DDBJ whole genome shotgun (WGS) entry which is preliminary data.</text>
</comment>
<evidence type="ECO:0000256" key="5">
    <source>
        <dbReference type="SAM" id="Phobius"/>
    </source>
</evidence>
<dbReference type="RefSeq" id="WP_008518330.1">
    <property type="nucleotide sequence ID" value="NZ_ACJM01000017.1"/>
</dbReference>
<proteinExistence type="predicted"/>
<organism evidence="6 7">
    <name type="scientific">Dethiobacter alkaliphilus AHT 1</name>
    <dbReference type="NCBI Taxonomy" id="555088"/>
    <lineage>
        <taxon>Bacteria</taxon>
        <taxon>Bacillati</taxon>
        <taxon>Bacillota</taxon>
        <taxon>Dethiobacteria</taxon>
        <taxon>Dethiobacterales</taxon>
        <taxon>Dethiobacteraceae</taxon>
        <taxon>Dethiobacter</taxon>
    </lineage>
</organism>
<keyword evidence="2 5" id="KW-0812">Transmembrane</keyword>
<dbReference type="AlphaFoldDB" id="C0GJM1"/>
<accession>C0GJM1</accession>
<protein>
    <submittedName>
        <fullName evidence="6">Colicin V production protein</fullName>
    </submittedName>
</protein>
<evidence type="ECO:0000256" key="1">
    <source>
        <dbReference type="ARBA" id="ARBA00004141"/>
    </source>
</evidence>
<feature type="transmembrane region" description="Helical" evidence="5">
    <location>
        <begin position="6"/>
        <end position="24"/>
    </location>
</feature>
<evidence type="ECO:0000256" key="4">
    <source>
        <dbReference type="ARBA" id="ARBA00023136"/>
    </source>
</evidence>
<evidence type="ECO:0000256" key="2">
    <source>
        <dbReference type="ARBA" id="ARBA00022692"/>
    </source>
</evidence>
<gene>
    <name evidence="6" type="ORF">DealDRAFT_2680</name>
</gene>
<dbReference type="STRING" id="555088.DealDRAFT_2680"/>
<feature type="transmembrane region" description="Helical" evidence="5">
    <location>
        <begin position="130"/>
        <end position="148"/>
    </location>
</feature>
<reference evidence="6 7" key="1">
    <citation type="submission" date="2009-02" db="EMBL/GenBank/DDBJ databases">
        <title>Sequencing of the draft genome and assembly of Dethiobacter alkaliphilus AHT 1.</title>
        <authorList>
            <consortium name="US DOE Joint Genome Institute (JGI-PGF)"/>
            <person name="Lucas S."/>
            <person name="Copeland A."/>
            <person name="Lapidus A."/>
            <person name="Glavina del Rio T."/>
            <person name="Dalin E."/>
            <person name="Tice H."/>
            <person name="Bruce D."/>
            <person name="Goodwin L."/>
            <person name="Pitluck S."/>
            <person name="Larimer F."/>
            <person name="Land M.L."/>
            <person name="Hauser L."/>
            <person name="Muyzer G."/>
        </authorList>
    </citation>
    <scope>NUCLEOTIDE SEQUENCE [LARGE SCALE GENOMIC DNA]</scope>
    <source>
        <strain evidence="6 7">AHT 1</strain>
    </source>
</reference>
<keyword evidence="3 5" id="KW-1133">Transmembrane helix</keyword>
<dbReference type="GO" id="GO:0016020">
    <property type="term" value="C:membrane"/>
    <property type="evidence" value="ECO:0007669"/>
    <property type="project" value="UniProtKB-SubCell"/>
</dbReference>
<name>C0GJM1_DETAL</name>
<dbReference type="PANTHER" id="PTHR37306:SF1">
    <property type="entry name" value="COLICIN V PRODUCTION PROTEIN"/>
    <property type="match status" value="1"/>
</dbReference>
<dbReference type="eggNOG" id="COG1286">
    <property type="taxonomic scope" value="Bacteria"/>
</dbReference>
<feature type="transmembrane region" description="Helical" evidence="5">
    <location>
        <begin position="31"/>
        <end position="52"/>
    </location>
</feature>
<evidence type="ECO:0000313" key="6">
    <source>
        <dbReference type="EMBL" id="EEG76443.1"/>
    </source>
</evidence>
<dbReference type="InterPro" id="IPR003825">
    <property type="entry name" value="Colicin-V_CvpA"/>
</dbReference>
<sequence length="185" mass="20702">MNWLDVLLILLFIFSISMGWRRGLIRQLFDVAAVIAAYAVALFFGREFVLWLNNFIPLAEWFPAWFSETSPLGFAVGEILLRLLGFFILFFAVRLVFRVVGGLLHSIFCLPVLGTINGAGGMLMGMLKGLLLILIIVAAGQLISTPFWQQTMQQSLVASVLLDILPVVYDQMVRFLLGNQISVTF</sequence>
<keyword evidence="7" id="KW-1185">Reference proteome</keyword>
<dbReference type="Pfam" id="PF02674">
    <property type="entry name" value="Colicin_V"/>
    <property type="match status" value="1"/>
</dbReference>
<keyword evidence="4 5" id="KW-0472">Membrane</keyword>
<feature type="transmembrane region" description="Helical" evidence="5">
    <location>
        <begin position="103"/>
        <end position="124"/>
    </location>
</feature>
<evidence type="ECO:0000256" key="3">
    <source>
        <dbReference type="ARBA" id="ARBA00022989"/>
    </source>
</evidence>
<feature type="transmembrane region" description="Helical" evidence="5">
    <location>
        <begin position="72"/>
        <end position="96"/>
    </location>
</feature>
<comment type="subcellular location">
    <subcellularLocation>
        <location evidence="1">Membrane</location>
        <topology evidence="1">Multi-pass membrane protein</topology>
    </subcellularLocation>
</comment>
<evidence type="ECO:0000313" key="7">
    <source>
        <dbReference type="Proteomes" id="UP000006443"/>
    </source>
</evidence>
<dbReference type="PANTHER" id="PTHR37306">
    <property type="entry name" value="COLICIN V PRODUCTION PROTEIN"/>
    <property type="match status" value="1"/>
</dbReference>
<dbReference type="EMBL" id="ACJM01000017">
    <property type="protein sequence ID" value="EEG76443.1"/>
    <property type="molecule type" value="Genomic_DNA"/>
</dbReference>
<dbReference type="Proteomes" id="UP000006443">
    <property type="component" value="Unassembled WGS sequence"/>
</dbReference>
<dbReference type="GO" id="GO:0009403">
    <property type="term" value="P:toxin biosynthetic process"/>
    <property type="evidence" value="ECO:0007669"/>
    <property type="project" value="InterPro"/>
</dbReference>